<reference evidence="3" key="1">
    <citation type="submission" date="2014-07" db="EMBL/GenBank/DDBJ databases">
        <authorList>
            <person name="Urmite Genomes Urmite Genomes"/>
        </authorList>
    </citation>
    <scope>NUCLEOTIDE SEQUENCE</scope>
    <source>
        <strain evidence="3">13S34_air</strain>
    </source>
</reference>
<name>A0A078MBU9_9BACL</name>
<dbReference type="AlphaFoldDB" id="A0A078MBU9"/>
<dbReference type="InterPro" id="IPR002872">
    <property type="entry name" value="Proline_DH_dom"/>
</dbReference>
<dbReference type="EMBL" id="LN483075">
    <property type="protein sequence ID" value="CEA03669.1"/>
    <property type="molecule type" value="Genomic_DNA"/>
</dbReference>
<dbReference type="PATRIC" id="fig|1461583.4.peg.1579"/>
<evidence type="ECO:0000259" key="2">
    <source>
        <dbReference type="Pfam" id="PF01619"/>
    </source>
</evidence>
<dbReference type="HOGENOM" id="CLU_061158_0_0_9"/>
<dbReference type="Gene3D" id="3.20.20.220">
    <property type="match status" value="1"/>
</dbReference>
<accession>A0A078MBU9</accession>
<feature type="domain" description="Proline dehydrogenase" evidence="2">
    <location>
        <begin position="198"/>
        <end position="275"/>
    </location>
</feature>
<evidence type="ECO:0000256" key="1">
    <source>
        <dbReference type="ARBA" id="ARBA00023002"/>
    </source>
</evidence>
<protein>
    <submittedName>
        <fullName evidence="3">Proline dehydrogenase 1</fullName>
    </submittedName>
</protein>
<proteinExistence type="predicted"/>
<sequence length="324" mass="36906">MVLRDITKQLAYSDTFTNGVQAIAPKLGFKPYIGGTTHAEIIETCKVLQASGQRIAIDYIGNAIIDAADVTAEKKNVRLLMQQLHAEGLSAVFTLQPEQFGLLLDVDECYNMLYELAEVARTYEHFITLQTAEYAHVQTIISMTQQLQESFDHISTVVQAHFYRAQEDVETFRDAALTLTKKVCNESEAVAFQDKMDIDLNMIELIEQRFQTGSYTVIATHDKNIIAFAKRRAAEYNLPQTSYEFQFHIGQDVALQESLVQEGYNVRTYFPAGAHWHTHFTTHVANRPQNMKYVSDKVFTKKTNTVLALLASVWLLRKLLKRKK</sequence>
<dbReference type="SUPFAM" id="SSF51730">
    <property type="entry name" value="FAD-linked oxidoreductase"/>
    <property type="match status" value="1"/>
</dbReference>
<gene>
    <name evidence="3" type="primary">fadM_2</name>
    <name evidence="3" type="ORF">BN1050_01643</name>
</gene>
<keyword evidence="1" id="KW-0560">Oxidoreductase</keyword>
<organism evidence="3">
    <name type="scientific">Metalysinibacillus saudimassiliensis</name>
    <dbReference type="NCBI Taxonomy" id="1461583"/>
    <lineage>
        <taxon>Bacteria</taxon>
        <taxon>Bacillati</taxon>
        <taxon>Bacillota</taxon>
        <taxon>Bacilli</taxon>
        <taxon>Bacillales</taxon>
        <taxon>Caryophanaceae</taxon>
        <taxon>Metalysinibacillus</taxon>
    </lineage>
</organism>
<dbReference type="Pfam" id="PF01619">
    <property type="entry name" value="Pro_dh"/>
    <property type="match status" value="1"/>
</dbReference>
<evidence type="ECO:0000313" key="3">
    <source>
        <dbReference type="EMBL" id="CEA03669.1"/>
    </source>
</evidence>
<dbReference type="GO" id="GO:0006562">
    <property type="term" value="P:L-proline catabolic process"/>
    <property type="evidence" value="ECO:0007669"/>
    <property type="project" value="UniProtKB-ARBA"/>
</dbReference>
<dbReference type="GO" id="GO:0004657">
    <property type="term" value="F:proline dehydrogenase activity"/>
    <property type="evidence" value="ECO:0007669"/>
    <property type="project" value="UniProtKB-ARBA"/>
</dbReference>
<dbReference type="InterPro" id="IPR029041">
    <property type="entry name" value="FAD-linked_oxidoreductase-like"/>
</dbReference>